<sequence>MELISSRKNALARYAAKLSASAEFRREKGQFLIEGARLCADAAVSGVRITVLFSTEQAEGRYPEYLARIRPCAEQEYQITDPVAQLLSDTKSTQGIFCICAMDARCSTLDTADPTGKYAALENIQDPSNLGAVLRTAEAVGVDGVLLLGSCCDPFAPKALRAGMGAVFRLPLIASPDGADAVKALQSRGFSCYAAVPAADAVPITQCHFGGGSVILIGNEGNGLTPETIAACRTRITIPMKGRAESLNAASSAAILLWELSKN</sequence>
<gene>
    <name evidence="6" type="ORF">IAA54_01750</name>
</gene>
<dbReference type="EMBL" id="DVHF01000021">
    <property type="protein sequence ID" value="HIR56365.1"/>
    <property type="molecule type" value="Genomic_DNA"/>
</dbReference>
<evidence type="ECO:0000256" key="1">
    <source>
        <dbReference type="ARBA" id="ARBA00007228"/>
    </source>
</evidence>
<dbReference type="GO" id="GO:0032259">
    <property type="term" value="P:methylation"/>
    <property type="evidence" value="ECO:0007669"/>
    <property type="project" value="UniProtKB-KW"/>
</dbReference>
<dbReference type="GO" id="GO:0003723">
    <property type="term" value="F:RNA binding"/>
    <property type="evidence" value="ECO:0007669"/>
    <property type="project" value="InterPro"/>
</dbReference>
<comment type="similarity">
    <text evidence="1">Belongs to the class IV-like SAM-binding methyltransferase superfamily. RNA methyltransferase TrmH family.</text>
</comment>
<dbReference type="Pfam" id="PF00588">
    <property type="entry name" value="SpoU_methylase"/>
    <property type="match status" value="1"/>
</dbReference>
<proteinExistence type="inferred from homology"/>
<dbReference type="Gene3D" id="3.40.1280.10">
    <property type="match status" value="1"/>
</dbReference>
<dbReference type="SUPFAM" id="SSF75217">
    <property type="entry name" value="alpha/beta knot"/>
    <property type="match status" value="1"/>
</dbReference>
<evidence type="ECO:0000256" key="2">
    <source>
        <dbReference type="ARBA" id="ARBA00022603"/>
    </source>
</evidence>
<dbReference type="InterPro" id="IPR029028">
    <property type="entry name" value="Alpha/beta_knot_MTases"/>
</dbReference>
<comment type="caution">
    <text evidence="6">The sequence shown here is derived from an EMBL/GenBank/DDBJ whole genome shotgun (WGS) entry which is preliminary data.</text>
</comment>
<dbReference type="GO" id="GO:0006396">
    <property type="term" value="P:RNA processing"/>
    <property type="evidence" value="ECO:0007669"/>
    <property type="project" value="InterPro"/>
</dbReference>
<dbReference type="GO" id="GO:0008173">
    <property type="term" value="F:RNA methyltransferase activity"/>
    <property type="evidence" value="ECO:0007669"/>
    <property type="project" value="InterPro"/>
</dbReference>
<dbReference type="PANTHER" id="PTHR43191:SF2">
    <property type="entry name" value="RRNA METHYLTRANSFERASE 3, MITOCHONDRIAL"/>
    <property type="match status" value="1"/>
</dbReference>
<evidence type="ECO:0000259" key="4">
    <source>
        <dbReference type="Pfam" id="PF00588"/>
    </source>
</evidence>
<keyword evidence="2 6" id="KW-0489">Methyltransferase</keyword>
<keyword evidence="3" id="KW-0808">Transferase</keyword>
<organism evidence="6 7">
    <name type="scientific">Candidatus Gallacutalibacter pullicola</name>
    <dbReference type="NCBI Taxonomy" id="2840830"/>
    <lineage>
        <taxon>Bacteria</taxon>
        <taxon>Bacillati</taxon>
        <taxon>Bacillota</taxon>
        <taxon>Clostridia</taxon>
        <taxon>Eubacteriales</taxon>
        <taxon>Candidatus Gallacutalibacter</taxon>
    </lineage>
</organism>
<protein>
    <submittedName>
        <fullName evidence="6">RNA methyltransferase</fullName>
    </submittedName>
</protein>
<dbReference type="InterPro" id="IPR053888">
    <property type="entry name" value="MRM3-like_sub_bind"/>
</dbReference>
<dbReference type="SUPFAM" id="SSF55315">
    <property type="entry name" value="L30e-like"/>
    <property type="match status" value="1"/>
</dbReference>
<dbReference type="PANTHER" id="PTHR43191">
    <property type="entry name" value="RRNA METHYLTRANSFERASE 3"/>
    <property type="match status" value="1"/>
</dbReference>
<dbReference type="Proteomes" id="UP000886785">
    <property type="component" value="Unassembled WGS sequence"/>
</dbReference>
<dbReference type="CDD" id="cd18095">
    <property type="entry name" value="SpoU-like_rRNA-MTase"/>
    <property type="match status" value="1"/>
</dbReference>
<dbReference type="InterPro" id="IPR001537">
    <property type="entry name" value="SpoU_MeTrfase"/>
</dbReference>
<evidence type="ECO:0000256" key="3">
    <source>
        <dbReference type="ARBA" id="ARBA00022679"/>
    </source>
</evidence>
<accession>A0A9D1J0P3</accession>
<dbReference type="InterPro" id="IPR051259">
    <property type="entry name" value="rRNA_Methyltransferase"/>
</dbReference>
<dbReference type="InterPro" id="IPR029026">
    <property type="entry name" value="tRNA_m1G_MTases_N"/>
</dbReference>
<reference evidence="6" key="2">
    <citation type="journal article" date="2021" name="PeerJ">
        <title>Extensive microbial diversity within the chicken gut microbiome revealed by metagenomics and culture.</title>
        <authorList>
            <person name="Gilroy R."/>
            <person name="Ravi A."/>
            <person name="Getino M."/>
            <person name="Pursley I."/>
            <person name="Horton D.L."/>
            <person name="Alikhan N.F."/>
            <person name="Baker D."/>
            <person name="Gharbi K."/>
            <person name="Hall N."/>
            <person name="Watson M."/>
            <person name="Adriaenssens E.M."/>
            <person name="Foster-Nyarko E."/>
            <person name="Jarju S."/>
            <person name="Secka A."/>
            <person name="Antonio M."/>
            <person name="Oren A."/>
            <person name="Chaudhuri R.R."/>
            <person name="La Ragione R."/>
            <person name="Hildebrand F."/>
            <person name="Pallen M.J."/>
        </authorList>
    </citation>
    <scope>NUCLEOTIDE SEQUENCE</scope>
    <source>
        <strain evidence="6">ChiSjej1B19-7085</strain>
    </source>
</reference>
<dbReference type="AlphaFoldDB" id="A0A9D1J0P3"/>
<name>A0A9D1J0P3_9FIRM</name>
<feature type="domain" description="tRNA/rRNA methyltransferase SpoU type" evidence="4">
    <location>
        <begin position="120"/>
        <end position="258"/>
    </location>
</feature>
<feature type="domain" description="MRM3-like substrate binding" evidence="5">
    <location>
        <begin position="15"/>
        <end position="97"/>
    </location>
</feature>
<evidence type="ECO:0000313" key="7">
    <source>
        <dbReference type="Proteomes" id="UP000886785"/>
    </source>
</evidence>
<dbReference type="InterPro" id="IPR029064">
    <property type="entry name" value="Ribosomal_eL30-like_sf"/>
</dbReference>
<dbReference type="Gene3D" id="3.30.1330.30">
    <property type="match status" value="1"/>
</dbReference>
<evidence type="ECO:0000259" key="5">
    <source>
        <dbReference type="Pfam" id="PF22435"/>
    </source>
</evidence>
<evidence type="ECO:0000313" key="6">
    <source>
        <dbReference type="EMBL" id="HIR56365.1"/>
    </source>
</evidence>
<reference evidence="6" key="1">
    <citation type="submission" date="2020-10" db="EMBL/GenBank/DDBJ databases">
        <authorList>
            <person name="Gilroy R."/>
        </authorList>
    </citation>
    <scope>NUCLEOTIDE SEQUENCE</scope>
    <source>
        <strain evidence="6">ChiSjej1B19-7085</strain>
    </source>
</reference>
<dbReference type="Pfam" id="PF22435">
    <property type="entry name" value="MRM3-like_sub_bind"/>
    <property type="match status" value="1"/>
</dbReference>